<reference evidence="2" key="1">
    <citation type="journal article" date="2013" name="Science">
        <title>The Amborella genome and the evolution of flowering plants.</title>
        <authorList>
            <consortium name="Amborella Genome Project"/>
        </authorList>
    </citation>
    <scope>NUCLEOTIDE SEQUENCE [LARGE SCALE GENOMIC DNA]</scope>
</reference>
<evidence type="ECO:0000313" key="2">
    <source>
        <dbReference type="Proteomes" id="UP000017836"/>
    </source>
</evidence>
<gene>
    <name evidence="1" type="ORF">AMTR_s00007p00186980</name>
</gene>
<name>W1PBN0_AMBTC</name>
<dbReference type="Proteomes" id="UP000017836">
    <property type="component" value="Unassembled WGS sequence"/>
</dbReference>
<accession>W1PBN0</accession>
<organism evidence="1 2">
    <name type="scientific">Amborella trichopoda</name>
    <dbReference type="NCBI Taxonomy" id="13333"/>
    <lineage>
        <taxon>Eukaryota</taxon>
        <taxon>Viridiplantae</taxon>
        <taxon>Streptophyta</taxon>
        <taxon>Embryophyta</taxon>
        <taxon>Tracheophyta</taxon>
        <taxon>Spermatophyta</taxon>
        <taxon>Magnoliopsida</taxon>
        <taxon>Amborellales</taxon>
        <taxon>Amborellaceae</taxon>
        <taxon>Amborella</taxon>
    </lineage>
</organism>
<sequence length="69" mass="7601">MSIKEYSREKEAEGCKAAADAALYTRQQEAEAEAELYTKEKEAEMAHGFGRCTILSSEARGSRRGLQGT</sequence>
<dbReference type="HOGENOM" id="CLU_2779214_0_0_1"/>
<dbReference type="AlphaFoldDB" id="W1PBN0"/>
<proteinExistence type="predicted"/>
<keyword evidence="2" id="KW-1185">Reference proteome</keyword>
<evidence type="ECO:0000313" key="1">
    <source>
        <dbReference type="EMBL" id="ERN05343.1"/>
    </source>
</evidence>
<protein>
    <recommendedName>
        <fullName evidence="3">Flotillin-like</fullName>
    </recommendedName>
</protein>
<evidence type="ECO:0008006" key="3">
    <source>
        <dbReference type="Google" id="ProtNLM"/>
    </source>
</evidence>
<dbReference type="EMBL" id="KI394011">
    <property type="protein sequence ID" value="ERN05343.1"/>
    <property type="molecule type" value="Genomic_DNA"/>
</dbReference>
<dbReference type="Gramene" id="ERN05343">
    <property type="protein sequence ID" value="ERN05343"/>
    <property type="gene ID" value="AMTR_s00007p00186980"/>
</dbReference>